<dbReference type="PANTHER" id="PTHR37451">
    <property type="entry name" value="MARVEL DOMAIN"/>
    <property type="match status" value="1"/>
</dbReference>
<gene>
    <name evidence="8" type="ORF">Micbo1qcDRAFT_221130</name>
</gene>
<dbReference type="Pfam" id="PF01284">
    <property type="entry name" value="MARVEL"/>
    <property type="match status" value="1"/>
</dbReference>
<proteinExistence type="predicted"/>
<dbReference type="STRING" id="196109.A0A136JBR8"/>
<dbReference type="PANTHER" id="PTHR37451:SF4">
    <property type="entry name" value="MARVEL DOMAIN-CONTAINING PROTEIN"/>
    <property type="match status" value="1"/>
</dbReference>
<feature type="transmembrane region" description="Helical" evidence="6">
    <location>
        <begin position="50"/>
        <end position="70"/>
    </location>
</feature>
<feature type="compositionally biased region" description="Low complexity" evidence="5">
    <location>
        <begin position="200"/>
        <end position="211"/>
    </location>
</feature>
<dbReference type="GO" id="GO:0016020">
    <property type="term" value="C:membrane"/>
    <property type="evidence" value="ECO:0007669"/>
    <property type="project" value="UniProtKB-SubCell"/>
</dbReference>
<evidence type="ECO:0000256" key="2">
    <source>
        <dbReference type="ARBA" id="ARBA00022692"/>
    </source>
</evidence>
<dbReference type="Proteomes" id="UP000070501">
    <property type="component" value="Unassembled WGS sequence"/>
</dbReference>
<keyword evidence="2 6" id="KW-0812">Transmembrane</keyword>
<keyword evidence="9" id="KW-1185">Reference proteome</keyword>
<evidence type="ECO:0000313" key="9">
    <source>
        <dbReference type="Proteomes" id="UP000070501"/>
    </source>
</evidence>
<feature type="transmembrane region" description="Helical" evidence="6">
    <location>
        <begin position="150"/>
        <end position="173"/>
    </location>
</feature>
<feature type="transmembrane region" description="Helical" evidence="6">
    <location>
        <begin position="21"/>
        <end position="44"/>
    </location>
</feature>
<feature type="transmembrane region" description="Helical" evidence="6">
    <location>
        <begin position="82"/>
        <end position="106"/>
    </location>
</feature>
<evidence type="ECO:0000256" key="1">
    <source>
        <dbReference type="ARBA" id="ARBA00004141"/>
    </source>
</evidence>
<reference evidence="9" key="1">
    <citation type="submission" date="2016-02" db="EMBL/GenBank/DDBJ databases">
        <title>Draft genome sequence of Microdochium bolleyi, a fungal endophyte of beachgrass.</title>
        <authorList>
            <consortium name="DOE Joint Genome Institute"/>
            <person name="David A.S."/>
            <person name="May G."/>
            <person name="Haridas S."/>
            <person name="Lim J."/>
            <person name="Wang M."/>
            <person name="Labutti K."/>
            <person name="Lipzen A."/>
            <person name="Barry K."/>
            <person name="Grigoriev I.V."/>
        </authorList>
    </citation>
    <scope>NUCLEOTIDE SEQUENCE [LARGE SCALE GENOMIC DNA]</scope>
    <source>
        <strain evidence="9">J235TASD1</strain>
    </source>
</reference>
<evidence type="ECO:0000313" key="8">
    <source>
        <dbReference type="EMBL" id="KXJ94623.1"/>
    </source>
</evidence>
<accession>A0A136JBR8</accession>
<dbReference type="OrthoDB" id="5241662at2759"/>
<feature type="region of interest" description="Disordered" evidence="5">
    <location>
        <begin position="189"/>
        <end position="211"/>
    </location>
</feature>
<keyword evidence="3 6" id="KW-1133">Transmembrane helix</keyword>
<protein>
    <recommendedName>
        <fullName evidence="7">MARVEL domain-containing protein</fullName>
    </recommendedName>
</protein>
<dbReference type="AlphaFoldDB" id="A0A136JBR8"/>
<sequence length="306" mass="33792">MEQPGRGRPGSELIPTPIWIMIVRIFQITLSLIVLGLCGAFMKFLYSEALGFAVICCIFTWVISGYNLIAEKIPACHKAYNTYATLALDLFMVIFWLAAMGALAAYRAVFNTNVNASCADNATCQFNKRGRGGTVPSNGIIMASRDSLQWLSAAAGMSALIMILYVVSFAYVCHFWRITRVRSSSSEEQEKFTAEMNTGLPPQQTSAQQSQPLLNQPSNYVGVQGYVPTQEGPVQYYQPQDVCVQKQPEFQQHGTAPYDPYGQQVVDNQFTSVPPLSGQEVIYVQQPIYSPHGTPAPGQIYQPPPH</sequence>
<dbReference type="EMBL" id="KQ964247">
    <property type="protein sequence ID" value="KXJ94623.1"/>
    <property type="molecule type" value="Genomic_DNA"/>
</dbReference>
<evidence type="ECO:0000256" key="6">
    <source>
        <dbReference type="SAM" id="Phobius"/>
    </source>
</evidence>
<comment type="subcellular location">
    <subcellularLocation>
        <location evidence="1">Membrane</location>
        <topology evidence="1">Multi-pass membrane protein</topology>
    </subcellularLocation>
</comment>
<dbReference type="InParanoid" id="A0A136JBR8"/>
<evidence type="ECO:0000256" key="4">
    <source>
        <dbReference type="ARBA" id="ARBA00023136"/>
    </source>
</evidence>
<keyword evidence="4 6" id="KW-0472">Membrane</keyword>
<evidence type="ECO:0000256" key="3">
    <source>
        <dbReference type="ARBA" id="ARBA00022989"/>
    </source>
</evidence>
<evidence type="ECO:0000259" key="7">
    <source>
        <dbReference type="Pfam" id="PF01284"/>
    </source>
</evidence>
<organism evidence="8 9">
    <name type="scientific">Microdochium bolleyi</name>
    <dbReference type="NCBI Taxonomy" id="196109"/>
    <lineage>
        <taxon>Eukaryota</taxon>
        <taxon>Fungi</taxon>
        <taxon>Dikarya</taxon>
        <taxon>Ascomycota</taxon>
        <taxon>Pezizomycotina</taxon>
        <taxon>Sordariomycetes</taxon>
        <taxon>Xylariomycetidae</taxon>
        <taxon>Xylariales</taxon>
        <taxon>Microdochiaceae</taxon>
        <taxon>Microdochium</taxon>
    </lineage>
</organism>
<feature type="domain" description="MARVEL" evidence="7">
    <location>
        <begin position="21"/>
        <end position="113"/>
    </location>
</feature>
<name>A0A136JBR8_9PEZI</name>
<dbReference type="InterPro" id="IPR008253">
    <property type="entry name" value="Marvel"/>
</dbReference>
<evidence type="ECO:0000256" key="5">
    <source>
        <dbReference type="SAM" id="MobiDB-lite"/>
    </source>
</evidence>